<dbReference type="SUPFAM" id="SSF47413">
    <property type="entry name" value="lambda repressor-like DNA-binding domains"/>
    <property type="match status" value="1"/>
</dbReference>
<dbReference type="RefSeq" id="WP_109625971.1">
    <property type="nucleotide sequence ID" value="NZ_CABJAT010000013.1"/>
</dbReference>
<evidence type="ECO:0000259" key="2">
    <source>
        <dbReference type="PROSITE" id="PS50943"/>
    </source>
</evidence>
<dbReference type="InterPro" id="IPR010982">
    <property type="entry name" value="Lambda_DNA-bd_dom_sf"/>
</dbReference>
<dbReference type="CDD" id="cd00093">
    <property type="entry name" value="HTH_XRE"/>
    <property type="match status" value="1"/>
</dbReference>
<dbReference type="AlphaFoldDB" id="A0AB73T696"/>
<feature type="domain" description="HTH cro/C1-type" evidence="2">
    <location>
        <begin position="14"/>
        <end position="68"/>
    </location>
</feature>
<dbReference type="GO" id="GO:0003677">
    <property type="term" value="F:DNA binding"/>
    <property type="evidence" value="ECO:0007669"/>
    <property type="project" value="UniProtKB-KW"/>
</dbReference>
<protein>
    <submittedName>
        <fullName evidence="3">DNA-binding XRE family transcriptional regulator</fullName>
    </submittedName>
</protein>
<dbReference type="Proteomes" id="UP000245412">
    <property type="component" value="Unassembled WGS sequence"/>
</dbReference>
<sequence length="74" mass="8324">MDTRYAQVGLLICYYRKLKGKTQEQLAEDVGISRTHMSNIEAIGVETGVSLDVIFKIADALEVPIEKLFSFKCK</sequence>
<keyword evidence="4" id="KW-1185">Reference proteome</keyword>
<dbReference type="Pfam" id="PF01381">
    <property type="entry name" value="HTH_3"/>
    <property type="match status" value="1"/>
</dbReference>
<reference evidence="3 4" key="1">
    <citation type="submission" date="2018-05" db="EMBL/GenBank/DDBJ databases">
        <authorList>
            <person name="Goeker M."/>
            <person name="Huntemann M."/>
            <person name="Clum A."/>
            <person name="Pillay M."/>
            <person name="Palaniappan K."/>
            <person name="Varghese N."/>
            <person name="Mikhailova N."/>
            <person name="Stamatis D."/>
            <person name="Reddy T."/>
            <person name="Daum C."/>
            <person name="Shapiro N."/>
            <person name="Ivanova N."/>
            <person name="Kyrpides N."/>
            <person name="Woyke T."/>
        </authorList>
    </citation>
    <scope>NUCLEOTIDE SEQUENCE [LARGE SCALE GENOMIC DNA]</scope>
    <source>
        <strain evidence="3 4">DSM 26524</strain>
    </source>
</reference>
<dbReference type="PROSITE" id="PS50943">
    <property type="entry name" value="HTH_CROC1"/>
    <property type="match status" value="1"/>
</dbReference>
<keyword evidence="1 3" id="KW-0238">DNA-binding</keyword>
<dbReference type="EMBL" id="QGGY01000004">
    <property type="protein sequence ID" value="PWJ76838.1"/>
    <property type="molecule type" value="Genomic_DNA"/>
</dbReference>
<organism evidence="3 4">
    <name type="scientific">Murimonas intestini</name>
    <dbReference type="NCBI Taxonomy" id="1337051"/>
    <lineage>
        <taxon>Bacteria</taxon>
        <taxon>Bacillati</taxon>
        <taxon>Bacillota</taxon>
        <taxon>Clostridia</taxon>
        <taxon>Lachnospirales</taxon>
        <taxon>Lachnospiraceae</taxon>
        <taxon>Murimonas</taxon>
    </lineage>
</organism>
<dbReference type="SMART" id="SM00530">
    <property type="entry name" value="HTH_XRE"/>
    <property type="match status" value="1"/>
</dbReference>
<dbReference type="Gene3D" id="1.10.260.40">
    <property type="entry name" value="lambda repressor-like DNA-binding domains"/>
    <property type="match status" value="1"/>
</dbReference>
<evidence type="ECO:0000313" key="4">
    <source>
        <dbReference type="Proteomes" id="UP000245412"/>
    </source>
</evidence>
<evidence type="ECO:0000256" key="1">
    <source>
        <dbReference type="ARBA" id="ARBA00023125"/>
    </source>
</evidence>
<dbReference type="InterPro" id="IPR001387">
    <property type="entry name" value="Cro/C1-type_HTH"/>
</dbReference>
<proteinExistence type="predicted"/>
<gene>
    <name evidence="3" type="ORF">C7383_104287</name>
</gene>
<name>A0AB73T696_9FIRM</name>
<evidence type="ECO:0000313" key="3">
    <source>
        <dbReference type="EMBL" id="PWJ76838.1"/>
    </source>
</evidence>
<dbReference type="PANTHER" id="PTHR46558">
    <property type="entry name" value="TRACRIPTIONAL REGULATORY PROTEIN-RELATED-RELATED"/>
    <property type="match status" value="1"/>
</dbReference>
<comment type="caution">
    <text evidence="3">The sequence shown here is derived from an EMBL/GenBank/DDBJ whole genome shotgun (WGS) entry which is preliminary data.</text>
</comment>
<dbReference type="PANTHER" id="PTHR46558:SF11">
    <property type="entry name" value="HTH-TYPE TRANSCRIPTIONAL REGULATOR XRE"/>
    <property type="match status" value="1"/>
</dbReference>
<accession>A0AB73T696</accession>